<protein>
    <submittedName>
        <fullName evidence="2">Alpha/beta hydrolase</fullName>
    </submittedName>
</protein>
<dbReference type="OrthoDB" id="9801217at2"/>
<dbReference type="Gene3D" id="3.40.50.1820">
    <property type="entry name" value="alpha/beta hydrolase"/>
    <property type="match status" value="1"/>
</dbReference>
<accession>A0A2W1N327</accession>
<dbReference type="PANTHER" id="PTHR11614">
    <property type="entry name" value="PHOSPHOLIPASE-RELATED"/>
    <property type="match status" value="1"/>
</dbReference>
<sequence>MIPLTATYYSADILGDGFESLIMPQKSDYEGSVVSTLIRRKALPSNKAILYIHGLNDYFFQTEMAKSFNDKGYHFYAIDLRKYGRSYLPHQKLNNVRELKEYDADLNAAFAQMKSEGIQQVLLTGHSTGGLIVMDYLSRNKNHPLVKQVFLNSPFFDFNESYLIRKVGIPLLSKIGKHFPDIKISGGFSKLYGQSLHHNDHGEWQYNKTWKPDRAPKVNLGFIHAIHQAQVPIQQGTTLNIPALIMHSKQSVHCKKWSDKMFEGDAILNVKHIQKNALKIKGEIQIISVENALHDLVLSPKNVRKNVYFQLFNWLKQTVNK</sequence>
<evidence type="ECO:0000313" key="2">
    <source>
        <dbReference type="EMBL" id="PZE17960.1"/>
    </source>
</evidence>
<dbReference type="InterPro" id="IPR029058">
    <property type="entry name" value="AB_hydrolase_fold"/>
</dbReference>
<reference evidence="2 3" key="1">
    <citation type="submission" date="2018-06" db="EMBL/GenBank/DDBJ databases">
        <title>The draft genome sequence of Crocinitomix sp. SM1701.</title>
        <authorList>
            <person name="Zhang X."/>
        </authorList>
    </citation>
    <scope>NUCLEOTIDE SEQUENCE [LARGE SCALE GENOMIC DNA]</scope>
    <source>
        <strain evidence="2 3">SM1701</strain>
    </source>
</reference>
<evidence type="ECO:0000313" key="3">
    <source>
        <dbReference type="Proteomes" id="UP000249248"/>
    </source>
</evidence>
<dbReference type="Proteomes" id="UP000249248">
    <property type="component" value="Unassembled WGS sequence"/>
</dbReference>
<dbReference type="InterPro" id="IPR022742">
    <property type="entry name" value="Hydrolase_4"/>
</dbReference>
<feature type="domain" description="Serine aminopeptidase S33" evidence="1">
    <location>
        <begin position="46"/>
        <end position="255"/>
    </location>
</feature>
<dbReference type="SUPFAM" id="SSF53474">
    <property type="entry name" value="alpha/beta-Hydrolases"/>
    <property type="match status" value="1"/>
</dbReference>
<dbReference type="AlphaFoldDB" id="A0A2W1N327"/>
<dbReference type="EMBL" id="QKSB01000002">
    <property type="protein sequence ID" value="PZE17960.1"/>
    <property type="molecule type" value="Genomic_DNA"/>
</dbReference>
<dbReference type="InterPro" id="IPR051044">
    <property type="entry name" value="MAG_DAG_Lipase"/>
</dbReference>
<comment type="caution">
    <text evidence="2">The sequence shown here is derived from an EMBL/GenBank/DDBJ whole genome shotgun (WGS) entry which is preliminary data.</text>
</comment>
<dbReference type="Pfam" id="PF12146">
    <property type="entry name" value="Hydrolase_4"/>
    <property type="match status" value="1"/>
</dbReference>
<gene>
    <name evidence="2" type="ORF">DNU06_04905</name>
</gene>
<dbReference type="RefSeq" id="WP_111062111.1">
    <property type="nucleotide sequence ID" value="NZ_JBHUCU010000002.1"/>
</dbReference>
<keyword evidence="2" id="KW-0378">Hydrolase</keyword>
<dbReference type="GO" id="GO:0016787">
    <property type="term" value="F:hydrolase activity"/>
    <property type="evidence" value="ECO:0007669"/>
    <property type="project" value="UniProtKB-KW"/>
</dbReference>
<organism evidence="2 3">
    <name type="scientific">Putridiphycobacter roseus</name>
    <dbReference type="NCBI Taxonomy" id="2219161"/>
    <lineage>
        <taxon>Bacteria</taxon>
        <taxon>Pseudomonadati</taxon>
        <taxon>Bacteroidota</taxon>
        <taxon>Flavobacteriia</taxon>
        <taxon>Flavobacteriales</taxon>
        <taxon>Crocinitomicaceae</taxon>
        <taxon>Putridiphycobacter</taxon>
    </lineage>
</organism>
<proteinExistence type="predicted"/>
<name>A0A2W1N327_9FLAO</name>
<evidence type="ECO:0000259" key="1">
    <source>
        <dbReference type="Pfam" id="PF12146"/>
    </source>
</evidence>
<keyword evidence="3" id="KW-1185">Reference proteome</keyword>